<gene>
    <name evidence="4" type="ORF">SAMN04488535_0386</name>
</gene>
<dbReference type="OrthoDB" id="5190396at2"/>
<dbReference type="STRING" id="38302.SAMN04488535_0386"/>
<evidence type="ECO:0000313" key="5">
    <source>
        <dbReference type="Proteomes" id="UP000199350"/>
    </source>
</evidence>
<proteinExistence type="predicted"/>
<dbReference type="EMBL" id="LT629700">
    <property type="protein sequence ID" value="SDL67794.1"/>
    <property type="molecule type" value="Genomic_DNA"/>
</dbReference>
<evidence type="ECO:0000256" key="2">
    <source>
        <dbReference type="SAM" id="Phobius"/>
    </source>
</evidence>
<organism evidence="4 5">
    <name type="scientific">Corynebacterium mycetoides</name>
    <dbReference type="NCBI Taxonomy" id="38302"/>
    <lineage>
        <taxon>Bacteria</taxon>
        <taxon>Bacillati</taxon>
        <taxon>Actinomycetota</taxon>
        <taxon>Actinomycetes</taxon>
        <taxon>Mycobacteriales</taxon>
        <taxon>Corynebacteriaceae</taxon>
        <taxon>Corynebacterium</taxon>
    </lineage>
</organism>
<feature type="domain" description="Low molecular weight protein antigen 6 PH" evidence="3">
    <location>
        <begin position="54"/>
        <end position="121"/>
    </location>
</feature>
<accession>A0A1G9M0W8</accession>
<protein>
    <submittedName>
        <fullName evidence="4">PH domain-containing protein</fullName>
    </submittedName>
</protein>
<sequence>MTDSPRVFRPSREHVLAIVLMTGIALIGIAWAPLVLGWFLIIPAAYLVWVYGSSTTVDGTGIRVKRPLRPAVSIAWDDLAGIAFTGATASAATHGRNKISMPGVVFNTIPELSEASGGRITDVITGAAEAADGKYEIINREGRKVLLSTDEYEEYLSGHPDIPGPRPTSTHKSDSNSITEE</sequence>
<evidence type="ECO:0000256" key="1">
    <source>
        <dbReference type="SAM" id="MobiDB-lite"/>
    </source>
</evidence>
<feature type="transmembrane region" description="Helical" evidence="2">
    <location>
        <begin position="15"/>
        <end position="32"/>
    </location>
</feature>
<name>A0A1G9M0W8_9CORY</name>
<keyword evidence="2" id="KW-1133">Transmembrane helix</keyword>
<dbReference type="AlphaFoldDB" id="A0A1G9M0W8"/>
<dbReference type="RefSeq" id="WP_092148050.1">
    <property type="nucleotide sequence ID" value="NZ_LT629700.1"/>
</dbReference>
<dbReference type="Pfam" id="PF10756">
    <property type="entry name" value="bPH_6"/>
    <property type="match status" value="1"/>
</dbReference>
<evidence type="ECO:0000259" key="3">
    <source>
        <dbReference type="Pfam" id="PF10756"/>
    </source>
</evidence>
<feature type="region of interest" description="Disordered" evidence="1">
    <location>
        <begin position="155"/>
        <end position="181"/>
    </location>
</feature>
<keyword evidence="2" id="KW-0472">Membrane</keyword>
<keyword evidence="2" id="KW-0812">Transmembrane</keyword>
<evidence type="ECO:0000313" key="4">
    <source>
        <dbReference type="EMBL" id="SDL67794.1"/>
    </source>
</evidence>
<feature type="compositionally biased region" description="Polar residues" evidence="1">
    <location>
        <begin position="167"/>
        <end position="181"/>
    </location>
</feature>
<dbReference type="InterPro" id="IPR019692">
    <property type="entry name" value="CFP-6_PH"/>
</dbReference>
<dbReference type="Proteomes" id="UP000199350">
    <property type="component" value="Chromosome I"/>
</dbReference>
<reference evidence="5" key="1">
    <citation type="submission" date="2016-10" db="EMBL/GenBank/DDBJ databases">
        <authorList>
            <person name="Varghese N."/>
            <person name="Submissions S."/>
        </authorList>
    </citation>
    <scope>NUCLEOTIDE SEQUENCE [LARGE SCALE GENOMIC DNA]</scope>
    <source>
        <strain evidence="5">DSM 20632</strain>
    </source>
</reference>
<keyword evidence="5" id="KW-1185">Reference proteome</keyword>